<dbReference type="EMBL" id="CP120733">
    <property type="protein sequence ID" value="WFD09748.1"/>
    <property type="molecule type" value="Genomic_DNA"/>
</dbReference>
<evidence type="ECO:0000313" key="2">
    <source>
        <dbReference type="EMBL" id="WFD09748.1"/>
    </source>
</evidence>
<keyword evidence="1" id="KW-1133">Transmembrane helix</keyword>
<protein>
    <submittedName>
        <fullName evidence="2">Uncharacterized protein</fullName>
    </submittedName>
</protein>
<sequence length="226" mass="25056">MFDILEDVFSINPIWKYILRILGIIFLVIAIQSAVGDIRNYTDGDAAKIVELHIEQSDDPYAIEAREGFGFGLYVSDNSMFINSLAKFPDGTPISKAMTDSMLKGAFQLYTIDAESILPDEVGVPKSLVTSGISSFKSGLKIKSNEKKFGKIRLKKGETSTLDVFFKKEKVNDSGTCISCSYDSQILKLIGNNTFEAISDGETEIGILYYNGQETFIEKIKVIVKK</sequence>
<accession>A0ABY8EG73</accession>
<reference evidence="2 3" key="1">
    <citation type="submission" date="2023-03" db="EMBL/GenBank/DDBJ databases">
        <title>Complete genome sequence of Tepidibacter sp. SWIR-1, isolated from a deep-sea hydrothermal vent.</title>
        <authorList>
            <person name="Li X."/>
        </authorList>
    </citation>
    <scope>NUCLEOTIDE SEQUENCE [LARGE SCALE GENOMIC DNA]</scope>
    <source>
        <strain evidence="2 3">SWIR-1</strain>
    </source>
</reference>
<name>A0ABY8EG73_9FIRM</name>
<dbReference type="Proteomes" id="UP001222800">
    <property type="component" value="Chromosome"/>
</dbReference>
<keyword evidence="1" id="KW-0812">Transmembrane</keyword>
<feature type="transmembrane region" description="Helical" evidence="1">
    <location>
        <begin position="14"/>
        <end position="31"/>
    </location>
</feature>
<dbReference type="RefSeq" id="WP_277731690.1">
    <property type="nucleotide sequence ID" value="NZ_CP120733.1"/>
</dbReference>
<proteinExistence type="predicted"/>
<keyword evidence="1" id="KW-0472">Membrane</keyword>
<evidence type="ECO:0000256" key="1">
    <source>
        <dbReference type="SAM" id="Phobius"/>
    </source>
</evidence>
<gene>
    <name evidence="2" type="ORF">P4S50_15325</name>
</gene>
<organism evidence="2 3">
    <name type="scientific">Tepidibacter hydrothermalis</name>
    <dbReference type="NCBI Taxonomy" id="3036126"/>
    <lineage>
        <taxon>Bacteria</taxon>
        <taxon>Bacillati</taxon>
        <taxon>Bacillota</taxon>
        <taxon>Clostridia</taxon>
        <taxon>Peptostreptococcales</taxon>
        <taxon>Peptostreptococcaceae</taxon>
        <taxon>Tepidibacter</taxon>
    </lineage>
</organism>
<keyword evidence="3" id="KW-1185">Reference proteome</keyword>
<evidence type="ECO:0000313" key="3">
    <source>
        <dbReference type="Proteomes" id="UP001222800"/>
    </source>
</evidence>